<evidence type="ECO:0000313" key="5">
    <source>
        <dbReference type="Proteomes" id="UP001596104"/>
    </source>
</evidence>
<proteinExistence type="predicted"/>
<dbReference type="PANTHER" id="PTHR43818:SF11">
    <property type="entry name" value="BCDNA.GH03377"/>
    <property type="match status" value="1"/>
</dbReference>
<feature type="domain" description="Gfo/Idh/MocA-like oxidoreductase N-terminal" evidence="2">
    <location>
        <begin position="10"/>
        <end position="127"/>
    </location>
</feature>
<dbReference type="PANTHER" id="PTHR43818">
    <property type="entry name" value="BCDNA.GH03377"/>
    <property type="match status" value="1"/>
</dbReference>
<accession>A0ABW0HM83</accession>
<dbReference type="SUPFAM" id="SSF51735">
    <property type="entry name" value="NAD(P)-binding Rossmann-fold domains"/>
    <property type="match status" value="1"/>
</dbReference>
<dbReference type="EMBL" id="JBHSLV010000078">
    <property type="protein sequence ID" value="MFC5397044.1"/>
    <property type="molecule type" value="Genomic_DNA"/>
</dbReference>
<sequence length="354" mass="37901">MSRSSSDKVAVALIGAGFIADYHVGGLRAAGGAEIAALVGRRREAAEARAAALGITRVEIDYRAVLDDPAIDAVVIASPDNTHERIAVDALAAGKAVLLQKPMALDSAQCRAILAAAAQASAPLSVSFMHRYFPEVLWLRELLVNGRLGRIHSLRLRNATPGADWADWFFRPGEVSGGVVMQLGVHGIDLCRHLFGEIDDVAARARTARPERRLADGRTVRTELEDTVAASYGLSDGAIASHEMSYTERAGCDRFRLELYTDAGTVLLRTERGPAALFAPDLTGEKAWVAPTLLDAPLGQAHHRHWLDVVRGLAPADGTAEAGLRSVEIAEAIYQAARTGQRVPATPTAPMERR</sequence>
<dbReference type="Gene3D" id="3.40.50.720">
    <property type="entry name" value="NAD(P)-binding Rossmann-like Domain"/>
    <property type="match status" value="1"/>
</dbReference>
<dbReference type="InterPro" id="IPR050463">
    <property type="entry name" value="Gfo/Idh/MocA_oxidrdct_glycsds"/>
</dbReference>
<dbReference type="Pfam" id="PF22725">
    <property type="entry name" value="GFO_IDH_MocA_C3"/>
    <property type="match status" value="1"/>
</dbReference>
<evidence type="ECO:0000256" key="1">
    <source>
        <dbReference type="ARBA" id="ARBA00023002"/>
    </source>
</evidence>
<gene>
    <name evidence="4" type="ORF">ACFPPC_30785</name>
</gene>
<dbReference type="InterPro" id="IPR036291">
    <property type="entry name" value="NAD(P)-bd_dom_sf"/>
</dbReference>
<dbReference type="InterPro" id="IPR000683">
    <property type="entry name" value="Gfo/Idh/MocA-like_OxRdtase_N"/>
</dbReference>
<evidence type="ECO:0000259" key="2">
    <source>
        <dbReference type="Pfam" id="PF01408"/>
    </source>
</evidence>
<dbReference type="RefSeq" id="WP_377013928.1">
    <property type="nucleotide sequence ID" value="NZ_JBHSLV010000078.1"/>
</dbReference>
<feature type="domain" description="GFO/IDH/MocA-like oxidoreductase" evidence="3">
    <location>
        <begin position="138"/>
        <end position="266"/>
    </location>
</feature>
<dbReference type="Gene3D" id="3.30.360.10">
    <property type="entry name" value="Dihydrodipicolinate Reductase, domain 2"/>
    <property type="match status" value="1"/>
</dbReference>
<evidence type="ECO:0000259" key="3">
    <source>
        <dbReference type="Pfam" id="PF22725"/>
    </source>
</evidence>
<name>A0ABW0HM83_9HYPH</name>
<dbReference type="Proteomes" id="UP001596104">
    <property type="component" value="Unassembled WGS sequence"/>
</dbReference>
<keyword evidence="5" id="KW-1185">Reference proteome</keyword>
<keyword evidence="1" id="KW-0560">Oxidoreductase</keyword>
<organism evidence="4 5">
    <name type="scientific">Bosea vestrisii</name>
    <dbReference type="NCBI Taxonomy" id="151416"/>
    <lineage>
        <taxon>Bacteria</taxon>
        <taxon>Pseudomonadati</taxon>
        <taxon>Pseudomonadota</taxon>
        <taxon>Alphaproteobacteria</taxon>
        <taxon>Hyphomicrobiales</taxon>
        <taxon>Boseaceae</taxon>
        <taxon>Bosea</taxon>
    </lineage>
</organism>
<dbReference type="Pfam" id="PF01408">
    <property type="entry name" value="GFO_IDH_MocA"/>
    <property type="match status" value="1"/>
</dbReference>
<reference evidence="5" key="1">
    <citation type="journal article" date="2019" name="Int. J. Syst. Evol. Microbiol.">
        <title>The Global Catalogue of Microorganisms (GCM) 10K type strain sequencing project: providing services to taxonomists for standard genome sequencing and annotation.</title>
        <authorList>
            <consortium name="The Broad Institute Genomics Platform"/>
            <consortium name="The Broad Institute Genome Sequencing Center for Infectious Disease"/>
            <person name="Wu L."/>
            <person name="Ma J."/>
        </authorList>
    </citation>
    <scope>NUCLEOTIDE SEQUENCE [LARGE SCALE GENOMIC DNA]</scope>
    <source>
        <strain evidence="5">CGMCC 1.16326</strain>
    </source>
</reference>
<dbReference type="InterPro" id="IPR055170">
    <property type="entry name" value="GFO_IDH_MocA-like_dom"/>
</dbReference>
<dbReference type="SUPFAM" id="SSF55347">
    <property type="entry name" value="Glyceraldehyde-3-phosphate dehydrogenase-like, C-terminal domain"/>
    <property type="match status" value="1"/>
</dbReference>
<protein>
    <submittedName>
        <fullName evidence="4">Gfo/Idh/MocA family protein</fullName>
    </submittedName>
</protein>
<evidence type="ECO:0000313" key="4">
    <source>
        <dbReference type="EMBL" id="MFC5397044.1"/>
    </source>
</evidence>
<comment type="caution">
    <text evidence="4">The sequence shown here is derived from an EMBL/GenBank/DDBJ whole genome shotgun (WGS) entry which is preliminary data.</text>
</comment>